<protein>
    <submittedName>
        <fullName evidence="1">Uncharacterized protein</fullName>
    </submittedName>
</protein>
<reference evidence="1" key="1">
    <citation type="submission" date="2022-03" db="EMBL/GenBank/DDBJ databases">
        <authorList>
            <person name="Sayadi A."/>
        </authorList>
    </citation>
    <scope>NUCLEOTIDE SEQUENCE</scope>
</reference>
<dbReference type="EMBL" id="CAKOFQ010008129">
    <property type="protein sequence ID" value="CAH2011955.1"/>
    <property type="molecule type" value="Genomic_DNA"/>
</dbReference>
<dbReference type="Proteomes" id="UP001152888">
    <property type="component" value="Unassembled WGS sequence"/>
</dbReference>
<accession>A0A9P0M9V0</accession>
<name>A0A9P0M9V0_ACAOB</name>
<comment type="caution">
    <text evidence="1">The sequence shown here is derived from an EMBL/GenBank/DDBJ whole genome shotgun (WGS) entry which is preliminary data.</text>
</comment>
<gene>
    <name evidence="1" type="ORF">ACAOBT_LOCUS32517</name>
</gene>
<sequence length="124" mass="14040">MENYCKDLKLLVNDMRVIPAKGTVCSSNDVLDESTKHIEDNNDLTLTFGDISAIPNPNDTTLIRENVDKLHSTAIHPDELTVQNDADVCAYIMYERRLPAVLPDWAPYLGKNIKSGKFTYIHLY</sequence>
<keyword evidence="2" id="KW-1185">Reference proteome</keyword>
<organism evidence="1 2">
    <name type="scientific">Acanthoscelides obtectus</name>
    <name type="common">Bean weevil</name>
    <name type="synonym">Bruchus obtectus</name>
    <dbReference type="NCBI Taxonomy" id="200917"/>
    <lineage>
        <taxon>Eukaryota</taxon>
        <taxon>Metazoa</taxon>
        <taxon>Ecdysozoa</taxon>
        <taxon>Arthropoda</taxon>
        <taxon>Hexapoda</taxon>
        <taxon>Insecta</taxon>
        <taxon>Pterygota</taxon>
        <taxon>Neoptera</taxon>
        <taxon>Endopterygota</taxon>
        <taxon>Coleoptera</taxon>
        <taxon>Polyphaga</taxon>
        <taxon>Cucujiformia</taxon>
        <taxon>Chrysomeloidea</taxon>
        <taxon>Chrysomelidae</taxon>
        <taxon>Bruchinae</taxon>
        <taxon>Bruchini</taxon>
        <taxon>Acanthoscelides</taxon>
    </lineage>
</organism>
<proteinExistence type="predicted"/>
<evidence type="ECO:0000313" key="2">
    <source>
        <dbReference type="Proteomes" id="UP001152888"/>
    </source>
</evidence>
<evidence type="ECO:0000313" key="1">
    <source>
        <dbReference type="EMBL" id="CAH2011955.1"/>
    </source>
</evidence>
<dbReference type="AlphaFoldDB" id="A0A9P0M9V0"/>